<organism evidence="3">
    <name type="scientific">Setaria italica</name>
    <name type="common">Foxtail millet</name>
    <name type="synonym">Panicum italicum</name>
    <dbReference type="NCBI Taxonomy" id="4555"/>
    <lineage>
        <taxon>Eukaryota</taxon>
        <taxon>Viridiplantae</taxon>
        <taxon>Streptophyta</taxon>
        <taxon>Embryophyta</taxon>
        <taxon>Tracheophyta</taxon>
        <taxon>Spermatophyta</taxon>
        <taxon>Magnoliopsida</taxon>
        <taxon>Liliopsida</taxon>
        <taxon>Poales</taxon>
        <taxon>Poaceae</taxon>
        <taxon>PACMAD clade</taxon>
        <taxon>Panicoideae</taxon>
        <taxon>Panicodae</taxon>
        <taxon>Paniceae</taxon>
        <taxon>Cenchrinae</taxon>
        <taxon>Setaria</taxon>
    </lineage>
</organism>
<gene>
    <name evidence="3" type="ORF">SETIT_6G035500v2</name>
</gene>
<evidence type="ECO:0000256" key="1">
    <source>
        <dbReference type="SAM" id="MobiDB-lite"/>
    </source>
</evidence>
<feature type="region of interest" description="Disordered" evidence="1">
    <location>
        <begin position="36"/>
        <end position="86"/>
    </location>
</feature>
<dbReference type="Pfam" id="PF03478">
    <property type="entry name" value="Beta-prop_KIB1-4"/>
    <property type="match status" value="1"/>
</dbReference>
<evidence type="ECO:0000313" key="3">
    <source>
        <dbReference type="EMBL" id="RCV29726.1"/>
    </source>
</evidence>
<name>A0A368RHN7_SETIT</name>
<proteinExistence type="predicted"/>
<dbReference type="PANTHER" id="PTHR33127">
    <property type="entry name" value="TRANSMEMBRANE PROTEIN"/>
    <property type="match status" value="1"/>
</dbReference>
<reference evidence="3" key="2">
    <citation type="submission" date="2015-07" db="EMBL/GenBank/DDBJ databases">
        <authorList>
            <person name="Noorani M."/>
        </authorList>
    </citation>
    <scope>NUCLEOTIDE SEQUENCE</scope>
    <source>
        <strain evidence="3">Yugu1</strain>
    </source>
</reference>
<evidence type="ECO:0000259" key="2">
    <source>
        <dbReference type="Pfam" id="PF03478"/>
    </source>
</evidence>
<dbReference type="EMBL" id="CM003533">
    <property type="protein sequence ID" value="RCV29726.1"/>
    <property type="molecule type" value="Genomic_DNA"/>
</dbReference>
<reference evidence="3" key="1">
    <citation type="journal article" date="2012" name="Nat. Biotechnol.">
        <title>Reference genome sequence of the model plant Setaria.</title>
        <authorList>
            <person name="Bennetzen J.L."/>
            <person name="Schmutz J."/>
            <person name="Wang H."/>
            <person name="Percifield R."/>
            <person name="Hawkins J."/>
            <person name="Pontaroli A.C."/>
            <person name="Estep M."/>
            <person name="Feng L."/>
            <person name="Vaughn J.N."/>
            <person name="Grimwood J."/>
            <person name="Jenkins J."/>
            <person name="Barry K."/>
            <person name="Lindquist E."/>
            <person name="Hellsten U."/>
            <person name="Deshpande S."/>
            <person name="Wang X."/>
            <person name="Wu X."/>
            <person name="Mitros T."/>
            <person name="Triplett J."/>
            <person name="Yang X."/>
            <person name="Ye C.Y."/>
            <person name="Mauro-Herrera M."/>
            <person name="Wang L."/>
            <person name="Li P."/>
            <person name="Sharma M."/>
            <person name="Sharma R."/>
            <person name="Ronald P.C."/>
            <person name="Panaud O."/>
            <person name="Kellogg E.A."/>
            <person name="Brutnell T.P."/>
            <person name="Doust A.N."/>
            <person name="Tuskan G.A."/>
            <person name="Rokhsar D."/>
            <person name="Devos K.M."/>
        </authorList>
    </citation>
    <scope>NUCLEOTIDE SEQUENCE [LARGE SCALE GENOMIC DNA]</scope>
    <source>
        <strain evidence="3">Yugu1</strain>
    </source>
</reference>
<dbReference type="AlphaFoldDB" id="A0A368RHN7"/>
<feature type="domain" description="KIB1-4 beta-propeller" evidence="2">
    <location>
        <begin position="128"/>
        <end position="363"/>
    </location>
</feature>
<dbReference type="PANTHER" id="PTHR33127:SF24">
    <property type="entry name" value="OS08G0193000 PROTEIN"/>
    <property type="match status" value="1"/>
</dbReference>
<dbReference type="InterPro" id="IPR005174">
    <property type="entry name" value="KIB1-4_b-propeller"/>
</dbReference>
<sequence length="422" mass="45869">MFSKLSDGFSKYVCGILPPTTTADEDRYRAGLRSLFLLSPSPERPPRRTPSPSPSASVRTEALLEDDDGDETATMPWGTEDDDREEEMASTLPCLAFASEHGYRVFSLAEMRLLDGDADAPPPMPPVLGRRLVPSPYGGTVLATDVCYRHPCHLVDPFTGERAPLPDLPIPFSESEPVKYHPNDFPRPHRARVTDDGLAWDWSPRGVMVARGDTAFFCAHGGDGGEWTPVHQAVRGSPMTVNYRAGRFFLLELRSLVTTVIDAATLRARATIPAPAGLRDADAAYLAPSDDGGAVLLVHRAGEDGRGVLFTEAYRARDSRGSPRWARARDIGDRAVFVDGAHAFTVAAGPAGAGALANRVYVVLANRVERPCGRVAVAYDVGCSHLGRPELMGRLRLDVGEVEPMWGQPHWIIRRDGSGRHA</sequence>
<dbReference type="OrthoDB" id="676450at2759"/>
<protein>
    <recommendedName>
        <fullName evidence="2">KIB1-4 beta-propeller domain-containing protein</fullName>
    </recommendedName>
</protein>
<accession>A0A368RHN7</accession>